<dbReference type="Pfam" id="PF00149">
    <property type="entry name" value="Metallophos"/>
    <property type="match status" value="1"/>
</dbReference>
<dbReference type="EMBL" id="CZKA01000004">
    <property type="protein sequence ID" value="CUR54061.1"/>
    <property type="molecule type" value="Genomic_DNA"/>
</dbReference>
<dbReference type="SUPFAM" id="SSF56300">
    <property type="entry name" value="Metallo-dependent phosphatases"/>
    <property type="match status" value="1"/>
</dbReference>
<accession>A0A2P2BWC7</accession>
<proteinExistence type="predicted"/>
<keyword evidence="2" id="KW-0378">Hydrolase</keyword>
<dbReference type="InterPro" id="IPR004843">
    <property type="entry name" value="Calcineurin-like_PHP"/>
</dbReference>
<name>A0A2P2BWC7_9ZZZZ</name>
<dbReference type="EC" id="3.1.3.1" evidence="2"/>
<sequence length="310" mass="33429">MRAAFSGLCLALIGALLVSGGTAPAGSETAPASGGGSDRSRVAAVRVAAAGDVACRPGEEPTRTTCRQPATARLIRRLDVAKVLALGDLQYEDGSNAGFLRSYDASWGDFKDRTLPVPGNHEYKTSGARGYYRYFGDTTVPTPGYSVVTVGAWKLYLLNSNCDEIDCVAERGWFDAAMAADPSECTAMVMHHPRYSSGLEHGSDASLAPFWKIAYAHHVDLALAGHDHDYERFAPMDAHRHVRARRGITSFVVGTGGKSLYHRGSRAAGTRYFRADKFGVLLLTLREGAFSWRFRTISGTARDAGSRACR</sequence>
<gene>
    <name evidence="2" type="ORF">NOCA2120094</name>
</gene>
<reference evidence="2" key="1">
    <citation type="submission" date="2015-08" db="EMBL/GenBank/DDBJ databases">
        <authorList>
            <person name="Babu N.S."/>
            <person name="Beckwith C.J."/>
            <person name="Beseler K.G."/>
            <person name="Brison A."/>
            <person name="Carone J.V."/>
            <person name="Caskin T.P."/>
            <person name="Diamond M."/>
            <person name="Durham M.E."/>
            <person name="Foxe J.M."/>
            <person name="Go M."/>
            <person name="Henderson B.A."/>
            <person name="Jones I.B."/>
            <person name="McGettigan J.A."/>
            <person name="Micheletti S.J."/>
            <person name="Nasrallah M.E."/>
            <person name="Ortiz D."/>
            <person name="Piller C.R."/>
            <person name="Privatt S.R."/>
            <person name="Schneider S.L."/>
            <person name="Sharp S."/>
            <person name="Smith T.C."/>
            <person name="Stanton J.D."/>
            <person name="Ullery H.E."/>
            <person name="Wilson R.J."/>
            <person name="Serrano M.G."/>
            <person name="Buck G."/>
            <person name="Lee V."/>
            <person name="Wang Y."/>
            <person name="Carvalho R."/>
            <person name="Voegtly L."/>
            <person name="Shi R."/>
            <person name="Duckworth R."/>
            <person name="Johnson A."/>
            <person name="Loviza R."/>
            <person name="Walstead R."/>
            <person name="Shah Z."/>
            <person name="Kiflezghi M."/>
            <person name="Wade K."/>
            <person name="Ball S.L."/>
            <person name="Bradley K.W."/>
            <person name="Asai D.J."/>
            <person name="Bowman C.A."/>
            <person name="Russell D.A."/>
            <person name="Pope W.H."/>
            <person name="Jacobs-Sera D."/>
            <person name="Hendrix R.W."/>
            <person name="Hatfull G.F."/>
        </authorList>
    </citation>
    <scope>NUCLEOTIDE SEQUENCE</scope>
</reference>
<evidence type="ECO:0000259" key="1">
    <source>
        <dbReference type="Pfam" id="PF00149"/>
    </source>
</evidence>
<evidence type="ECO:0000313" key="2">
    <source>
        <dbReference type="EMBL" id="CUR54061.1"/>
    </source>
</evidence>
<dbReference type="AlphaFoldDB" id="A0A2P2BWC7"/>
<dbReference type="InterPro" id="IPR029052">
    <property type="entry name" value="Metallo-depent_PP-like"/>
</dbReference>
<dbReference type="GO" id="GO:0004035">
    <property type="term" value="F:alkaline phosphatase activity"/>
    <property type="evidence" value="ECO:0007669"/>
    <property type="project" value="UniProtKB-EC"/>
</dbReference>
<feature type="domain" description="Calcineurin-like phosphoesterase" evidence="1">
    <location>
        <begin position="46"/>
        <end position="230"/>
    </location>
</feature>
<organism evidence="2">
    <name type="scientific">metagenome</name>
    <dbReference type="NCBI Taxonomy" id="256318"/>
    <lineage>
        <taxon>unclassified sequences</taxon>
        <taxon>metagenomes</taxon>
    </lineage>
</organism>
<dbReference type="Gene3D" id="3.60.21.10">
    <property type="match status" value="1"/>
</dbReference>
<protein>
    <submittedName>
        <fullName evidence="2">Putative Alkaline phosphatase</fullName>
        <ecNumber evidence="2">3.1.3.1</ecNumber>
    </submittedName>
</protein>